<protein>
    <submittedName>
        <fullName evidence="1">Uncharacterized protein</fullName>
    </submittedName>
</protein>
<evidence type="ECO:0000313" key="2">
    <source>
        <dbReference type="Proteomes" id="UP000613177"/>
    </source>
</evidence>
<organism evidence="1 2">
    <name type="scientific">Thamnidium elegans</name>
    <dbReference type="NCBI Taxonomy" id="101142"/>
    <lineage>
        <taxon>Eukaryota</taxon>
        <taxon>Fungi</taxon>
        <taxon>Fungi incertae sedis</taxon>
        <taxon>Mucoromycota</taxon>
        <taxon>Mucoromycotina</taxon>
        <taxon>Mucoromycetes</taxon>
        <taxon>Mucorales</taxon>
        <taxon>Mucorineae</taxon>
        <taxon>Mucoraceae</taxon>
        <taxon>Thamnidium</taxon>
    </lineage>
</organism>
<name>A0A8H7SIL8_9FUNG</name>
<dbReference type="Proteomes" id="UP000613177">
    <property type="component" value="Unassembled WGS sequence"/>
</dbReference>
<dbReference type="EMBL" id="JAEPRE010000350">
    <property type="protein sequence ID" value="KAG2228837.1"/>
    <property type="molecule type" value="Genomic_DNA"/>
</dbReference>
<reference evidence="1" key="1">
    <citation type="submission" date="2021-01" db="EMBL/GenBank/DDBJ databases">
        <title>Metabolic potential, ecology and presence of endohyphal bacteria is reflected in genomic diversity of Mucoromycotina.</title>
        <authorList>
            <person name="Muszewska A."/>
            <person name="Okrasinska A."/>
            <person name="Steczkiewicz K."/>
            <person name="Drgas O."/>
            <person name="Orlowska M."/>
            <person name="Perlinska-Lenart U."/>
            <person name="Aleksandrzak-Piekarczyk T."/>
            <person name="Szatraj K."/>
            <person name="Zielenkiewicz U."/>
            <person name="Pilsyk S."/>
            <person name="Malc E."/>
            <person name="Mieczkowski P."/>
            <person name="Kruszewska J.S."/>
            <person name="Biernat P."/>
            <person name="Pawlowska J."/>
        </authorList>
    </citation>
    <scope>NUCLEOTIDE SEQUENCE</scope>
    <source>
        <strain evidence="1">WA0000018081</strain>
    </source>
</reference>
<comment type="caution">
    <text evidence="1">The sequence shown here is derived from an EMBL/GenBank/DDBJ whole genome shotgun (WGS) entry which is preliminary data.</text>
</comment>
<keyword evidence="2" id="KW-1185">Reference proteome</keyword>
<evidence type="ECO:0000313" key="1">
    <source>
        <dbReference type="EMBL" id="KAG2228837.1"/>
    </source>
</evidence>
<proteinExistence type="predicted"/>
<accession>A0A8H7SIL8</accession>
<sequence length="194" mass="22404">MSWIEEDCHQTAISGLSKAIQRNRLVLNPDYCGSRTVNSFSVDKMTNKQVSLKSRYNYMLQILNKRALGDNALDLSESKLDTLRLELKRMARLIKANFIDEDHPQVDKKWSSIPAIDQQYYQLIFEEKAFHKGFNIYLCKDMWILELENEDSAMSSENEVGSPINEDVLTSFLADTEEFSVESAPVTKRARRRA</sequence>
<gene>
    <name evidence="1" type="ORF">INT48_007823</name>
</gene>
<dbReference type="AlphaFoldDB" id="A0A8H7SIL8"/>